<sequence length="358" mass="38227">MHQLRNDYSEGAHPRILDALVRTNLEQTVGYGADEHCARAAELIRAEIGQPDAHVSFVPGGTPANILAITALTEEFEGPLCAADAHPTAHETGAIEAHGRRLLATRDPLGRLTCDGMEPLWEAACAMGAATTRPGMLYFSHTSELGYVYTRAEFDALCDWAEARDLAIYVDGARMASGCTAQGGDLTIQHIAARADAFTLGGTKNGMLFGEALVLSPRTARGRRAIERIPYLTKRAGQLTAKGRVMGVMFEAAFDPATRDETGAVLYWQTARHANAMACRLAAGLTAAGFEPVIETTGNQQFFWAECEVAERLSAALGCELMAGDDPAGRGRVIARFVTSWATPEAAVDEAVAFAQGL</sequence>
<keyword evidence="3" id="KW-0663">Pyridoxal phosphate</keyword>
<evidence type="ECO:0000256" key="2">
    <source>
        <dbReference type="ARBA" id="ARBA00006966"/>
    </source>
</evidence>
<dbReference type="InterPro" id="IPR015424">
    <property type="entry name" value="PyrdxlP-dep_Trfase"/>
</dbReference>
<evidence type="ECO:0000256" key="3">
    <source>
        <dbReference type="ARBA" id="ARBA00022898"/>
    </source>
</evidence>
<gene>
    <name evidence="5" type="ORF">B5G02_00430</name>
</gene>
<organism evidence="5 6">
    <name type="scientific">[Collinsella] massiliensis</name>
    <dbReference type="NCBI Taxonomy" id="1232426"/>
    <lineage>
        <taxon>Bacteria</taxon>
        <taxon>Bacillati</taxon>
        <taxon>Actinomycetota</taxon>
        <taxon>Coriobacteriia</taxon>
        <taxon>Coriobacteriales</taxon>
        <taxon>Coriobacteriaceae</taxon>
        <taxon>Enorma</taxon>
    </lineage>
</organism>
<dbReference type="RefSeq" id="WP_094334737.1">
    <property type="nucleotide sequence ID" value="NZ_NFIE01000001.1"/>
</dbReference>
<dbReference type="GO" id="GO:0006520">
    <property type="term" value="P:amino acid metabolic process"/>
    <property type="evidence" value="ECO:0007669"/>
    <property type="project" value="InterPro"/>
</dbReference>
<keyword evidence="6" id="KW-1185">Reference proteome</keyword>
<evidence type="ECO:0000313" key="5">
    <source>
        <dbReference type="EMBL" id="OUN89854.1"/>
    </source>
</evidence>
<evidence type="ECO:0000256" key="1">
    <source>
        <dbReference type="ARBA" id="ARBA00001933"/>
    </source>
</evidence>
<dbReference type="InterPro" id="IPR001597">
    <property type="entry name" value="ArAA_b-elim_lyase/Thr_aldolase"/>
</dbReference>
<protein>
    <recommendedName>
        <fullName evidence="4">Aromatic amino acid beta-eliminating lyase/threonine aldolase domain-containing protein</fullName>
    </recommendedName>
</protein>
<proteinExistence type="inferred from homology"/>
<dbReference type="OrthoDB" id="9774495at2"/>
<comment type="caution">
    <text evidence="5">The sequence shown here is derived from an EMBL/GenBank/DDBJ whole genome shotgun (WGS) entry which is preliminary data.</text>
</comment>
<reference evidence="6" key="1">
    <citation type="submission" date="2017-04" db="EMBL/GenBank/DDBJ databases">
        <title>Function of individual gut microbiota members based on whole genome sequencing of pure cultures obtained from chicken caecum.</title>
        <authorList>
            <person name="Medvecky M."/>
            <person name="Cejkova D."/>
            <person name="Polansky O."/>
            <person name="Karasova D."/>
            <person name="Kubasova T."/>
            <person name="Cizek A."/>
            <person name="Rychlik I."/>
        </authorList>
    </citation>
    <scope>NUCLEOTIDE SEQUENCE [LARGE SCALE GENOMIC DNA]</scope>
    <source>
        <strain evidence="6">An5</strain>
    </source>
</reference>
<dbReference type="PANTHER" id="PTHR48097:SF5">
    <property type="entry name" value="LOW SPECIFICITY L-THREONINE ALDOLASE"/>
    <property type="match status" value="1"/>
</dbReference>
<dbReference type="InterPro" id="IPR015421">
    <property type="entry name" value="PyrdxlP-dep_Trfase_major"/>
</dbReference>
<dbReference type="Proteomes" id="UP000195781">
    <property type="component" value="Unassembled WGS sequence"/>
</dbReference>
<dbReference type="InterPro" id="IPR015422">
    <property type="entry name" value="PyrdxlP-dep_Trfase_small"/>
</dbReference>
<dbReference type="Gene3D" id="3.90.1150.10">
    <property type="entry name" value="Aspartate Aminotransferase, domain 1"/>
    <property type="match status" value="1"/>
</dbReference>
<dbReference type="Gene3D" id="3.40.640.10">
    <property type="entry name" value="Type I PLP-dependent aspartate aminotransferase-like (Major domain)"/>
    <property type="match status" value="1"/>
</dbReference>
<dbReference type="EMBL" id="NFIE01000001">
    <property type="protein sequence ID" value="OUN89854.1"/>
    <property type="molecule type" value="Genomic_DNA"/>
</dbReference>
<dbReference type="PANTHER" id="PTHR48097">
    <property type="entry name" value="L-THREONINE ALDOLASE-RELATED"/>
    <property type="match status" value="1"/>
</dbReference>
<dbReference type="AlphaFoldDB" id="A0A1Y3XWA0"/>
<evidence type="ECO:0000259" key="4">
    <source>
        <dbReference type="Pfam" id="PF01212"/>
    </source>
</evidence>
<dbReference type="SUPFAM" id="SSF53383">
    <property type="entry name" value="PLP-dependent transferases"/>
    <property type="match status" value="1"/>
</dbReference>
<name>A0A1Y3XWA0_9ACTN</name>
<accession>A0A1Y3XWA0</accession>
<dbReference type="GO" id="GO:0016829">
    <property type="term" value="F:lyase activity"/>
    <property type="evidence" value="ECO:0007669"/>
    <property type="project" value="InterPro"/>
</dbReference>
<feature type="domain" description="Aromatic amino acid beta-eliminating lyase/threonine aldolase" evidence="4">
    <location>
        <begin position="4"/>
        <end position="290"/>
    </location>
</feature>
<comment type="similarity">
    <text evidence="2">Belongs to the threonine aldolase family.</text>
</comment>
<dbReference type="Pfam" id="PF01212">
    <property type="entry name" value="Beta_elim_lyase"/>
    <property type="match status" value="1"/>
</dbReference>
<evidence type="ECO:0000313" key="6">
    <source>
        <dbReference type="Proteomes" id="UP000195781"/>
    </source>
</evidence>
<comment type="cofactor">
    <cofactor evidence="1">
        <name>pyridoxal 5'-phosphate</name>
        <dbReference type="ChEBI" id="CHEBI:597326"/>
    </cofactor>
</comment>